<dbReference type="Proteomes" id="UP000226079">
    <property type="component" value="Unassembled WGS sequence"/>
</dbReference>
<proteinExistence type="predicted"/>
<dbReference type="Gene3D" id="3.40.50.1240">
    <property type="entry name" value="Phosphoglycerate mutase-like"/>
    <property type="match status" value="1"/>
</dbReference>
<gene>
    <name evidence="1" type="ORF">ATK74_2296</name>
</gene>
<dbReference type="OrthoDB" id="9810154at2"/>
<dbReference type="InterPro" id="IPR029033">
    <property type="entry name" value="His_PPase_superfam"/>
</dbReference>
<sequence>MAVRGEPKAHRLYLMRHADALSTGPDPRDFARALSPKGRRQARDAGVLLGKQRVDLVLSSSASRARQTTELLGLSCPVRYLDRLYNAGSRQLLSELSGVDDQVLTVLLVGHAPGVPALASNLADRQHSNPEAMDRIRYNFPPATVVGLEFYNGWSALAEARLFTALHL</sequence>
<dbReference type="EMBL" id="PDJC01000001">
    <property type="protein sequence ID" value="PFG17723.1"/>
    <property type="molecule type" value="Genomic_DNA"/>
</dbReference>
<dbReference type="InterPro" id="IPR013078">
    <property type="entry name" value="His_Pase_superF_clade-1"/>
</dbReference>
<keyword evidence="2" id="KW-1185">Reference proteome</keyword>
<protein>
    <submittedName>
        <fullName evidence="1">Phosphohistidine phosphatase</fullName>
    </submittedName>
</protein>
<dbReference type="AlphaFoldDB" id="A0A2A9CTE7"/>
<organism evidence="1 2">
    <name type="scientific">Propionicimonas paludicola</name>
    <dbReference type="NCBI Taxonomy" id="185243"/>
    <lineage>
        <taxon>Bacteria</taxon>
        <taxon>Bacillati</taxon>
        <taxon>Actinomycetota</taxon>
        <taxon>Actinomycetes</taxon>
        <taxon>Propionibacteriales</taxon>
        <taxon>Nocardioidaceae</taxon>
        <taxon>Propionicimonas</taxon>
    </lineage>
</organism>
<comment type="caution">
    <text evidence="1">The sequence shown here is derived from an EMBL/GenBank/DDBJ whole genome shotgun (WGS) entry which is preliminary data.</text>
</comment>
<evidence type="ECO:0000313" key="1">
    <source>
        <dbReference type="EMBL" id="PFG17723.1"/>
    </source>
</evidence>
<dbReference type="Pfam" id="PF00300">
    <property type="entry name" value="His_Phos_1"/>
    <property type="match status" value="1"/>
</dbReference>
<dbReference type="CDD" id="cd07067">
    <property type="entry name" value="HP_PGM_like"/>
    <property type="match status" value="1"/>
</dbReference>
<accession>A0A2A9CTE7</accession>
<dbReference type="SUPFAM" id="SSF53254">
    <property type="entry name" value="Phosphoglycerate mutase-like"/>
    <property type="match status" value="1"/>
</dbReference>
<dbReference type="SMART" id="SM00855">
    <property type="entry name" value="PGAM"/>
    <property type="match status" value="1"/>
</dbReference>
<reference evidence="1 2" key="1">
    <citation type="submission" date="2017-10" db="EMBL/GenBank/DDBJ databases">
        <title>Sequencing the genomes of 1000 actinobacteria strains.</title>
        <authorList>
            <person name="Klenk H.-P."/>
        </authorList>
    </citation>
    <scope>NUCLEOTIDE SEQUENCE [LARGE SCALE GENOMIC DNA]</scope>
    <source>
        <strain evidence="1 2">DSM 15597</strain>
    </source>
</reference>
<name>A0A2A9CTE7_9ACTN</name>
<evidence type="ECO:0000313" key="2">
    <source>
        <dbReference type="Proteomes" id="UP000226079"/>
    </source>
</evidence>